<comment type="caution">
    <text evidence="1">The sequence shown here is derived from an EMBL/GenBank/DDBJ whole genome shotgun (WGS) entry which is preliminary data.</text>
</comment>
<protein>
    <submittedName>
        <fullName evidence="1">Uncharacterized protein</fullName>
    </submittedName>
</protein>
<name>A0A2W7IGI5_9PROT</name>
<dbReference type="AlphaFoldDB" id="A0A2W7IGI5"/>
<organism evidence="1 2">
    <name type="scientific">Humitalea rosea</name>
    <dbReference type="NCBI Taxonomy" id="990373"/>
    <lineage>
        <taxon>Bacteria</taxon>
        <taxon>Pseudomonadati</taxon>
        <taxon>Pseudomonadota</taxon>
        <taxon>Alphaproteobacteria</taxon>
        <taxon>Acetobacterales</taxon>
        <taxon>Roseomonadaceae</taxon>
        <taxon>Humitalea</taxon>
    </lineage>
</organism>
<proteinExistence type="predicted"/>
<dbReference type="Proteomes" id="UP000249688">
    <property type="component" value="Unassembled WGS sequence"/>
</dbReference>
<dbReference type="EMBL" id="QKYU01000011">
    <property type="protein sequence ID" value="PZW45716.1"/>
    <property type="molecule type" value="Genomic_DNA"/>
</dbReference>
<gene>
    <name evidence="1" type="ORF">C8P66_111132</name>
</gene>
<keyword evidence="2" id="KW-1185">Reference proteome</keyword>
<evidence type="ECO:0000313" key="2">
    <source>
        <dbReference type="Proteomes" id="UP000249688"/>
    </source>
</evidence>
<accession>A0A2W7IGI5</accession>
<evidence type="ECO:0000313" key="1">
    <source>
        <dbReference type="EMBL" id="PZW45716.1"/>
    </source>
</evidence>
<reference evidence="1 2" key="1">
    <citation type="submission" date="2018-06" db="EMBL/GenBank/DDBJ databases">
        <title>Genomic Encyclopedia of Archaeal and Bacterial Type Strains, Phase II (KMG-II): from individual species to whole genera.</title>
        <authorList>
            <person name="Goeker M."/>
        </authorList>
    </citation>
    <scope>NUCLEOTIDE SEQUENCE [LARGE SCALE GENOMIC DNA]</scope>
    <source>
        <strain evidence="1 2">DSM 24525</strain>
    </source>
</reference>
<sequence length="151" mass="15029">MLHGQGQPQVTVAYGKPAILVPDARRAAAVLVAWARAAPPLLLSPPGACAWLGPAGWLALIAQARALCPGVPFGHALDCGAAPGHALAALRAGVPILVLAGAHPAYPAVAGAAAEAGAVLLPAPPPAIVIDHLDLRRPAGRARLRVLLAGP</sequence>